<evidence type="ECO:0000313" key="3">
    <source>
        <dbReference type="Proteomes" id="UP000886595"/>
    </source>
</evidence>
<feature type="region of interest" description="Disordered" evidence="1">
    <location>
        <begin position="160"/>
        <end position="187"/>
    </location>
</feature>
<feature type="compositionally biased region" description="Polar residues" evidence="1">
    <location>
        <begin position="11"/>
        <end position="25"/>
    </location>
</feature>
<proteinExistence type="predicted"/>
<dbReference type="AlphaFoldDB" id="A0A8X7VVP3"/>
<organism evidence="2 3">
    <name type="scientific">Brassica carinata</name>
    <name type="common">Ethiopian mustard</name>
    <name type="synonym">Abyssinian cabbage</name>
    <dbReference type="NCBI Taxonomy" id="52824"/>
    <lineage>
        <taxon>Eukaryota</taxon>
        <taxon>Viridiplantae</taxon>
        <taxon>Streptophyta</taxon>
        <taxon>Embryophyta</taxon>
        <taxon>Tracheophyta</taxon>
        <taxon>Spermatophyta</taxon>
        <taxon>Magnoliopsida</taxon>
        <taxon>eudicotyledons</taxon>
        <taxon>Gunneridae</taxon>
        <taxon>Pentapetalae</taxon>
        <taxon>rosids</taxon>
        <taxon>malvids</taxon>
        <taxon>Brassicales</taxon>
        <taxon>Brassicaceae</taxon>
        <taxon>Brassiceae</taxon>
        <taxon>Brassica</taxon>
    </lineage>
</organism>
<accession>A0A8X7VVP3</accession>
<reference evidence="2 3" key="1">
    <citation type="submission" date="2020-02" db="EMBL/GenBank/DDBJ databases">
        <authorList>
            <person name="Ma Q."/>
            <person name="Huang Y."/>
            <person name="Song X."/>
            <person name="Pei D."/>
        </authorList>
    </citation>
    <scope>NUCLEOTIDE SEQUENCE [LARGE SCALE GENOMIC DNA]</scope>
    <source>
        <strain evidence="2">Sxm20200214</strain>
        <tissue evidence="2">Leaf</tissue>
    </source>
</reference>
<dbReference type="Proteomes" id="UP000886595">
    <property type="component" value="Unassembled WGS sequence"/>
</dbReference>
<comment type="caution">
    <text evidence="2">The sequence shown here is derived from an EMBL/GenBank/DDBJ whole genome shotgun (WGS) entry which is preliminary data.</text>
</comment>
<gene>
    <name evidence="2" type="ORF">Bca52824_020820</name>
</gene>
<feature type="region of interest" description="Disordered" evidence="1">
    <location>
        <begin position="1"/>
        <end position="25"/>
    </location>
</feature>
<protein>
    <submittedName>
        <fullName evidence="2">Uncharacterized protein</fullName>
    </submittedName>
</protein>
<feature type="compositionally biased region" description="Polar residues" evidence="1">
    <location>
        <begin position="175"/>
        <end position="185"/>
    </location>
</feature>
<name>A0A8X7VVP3_BRACI</name>
<evidence type="ECO:0000313" key="2">
    <source>
        <dbReference type="EMBL" id="KAG2317698.1"/>
    </source>
</evidence>
<evidence type="ECO:0000256" key="1">
    <source>
        <dbReference type="SAM" id="MobiDB-lite"/>
    </source>
</evidence>
<keyword evidence="3" id="KW-1185">Reference proteome</keyword>
<sequence length="255" mass="26534">MDIGPPPIDSGESQPQLKILSPTNELPPTSLISSMALNQTSPPADLAEDQINVAGTINGGFIDASGQDRSRNSVAAIGPISVNNGSGSDSNESATVASGGHLANTTCVSVPMGIHEQTIPGIGAWSKPLNFISNQSATTLLMQTTKDLLADLSSESQWPSLATASHSDQRRLSKDLNTNESSESRPLQCLPVAGSKLQDVHSDPSPLTEASKSSVDISIDSQGCILLDQETNDLMPSNIPTKALVNNIGVNVESP</sequence>
<dbReference type="EMBL" id="JAAMPC010000004">
    <property type="protein sequence ID" value="KAG2317698.1"/>
    <property type="molecule type" value="Genomic_DNA"/>
</dbReference>